<dbReference type="EMBL" id="MRZV01000237">
    <property type="protein sequence ID" value="PIK54691.1"/>
    <property type="molecule type" value="Genomic_DNA"/>
</dbReference>
<comment type="caution">
    <text evidence="1">Lacks conserved residue(s) required for the propagation of feature annotation.</text>
</comment>
<feature type="non-terminal residue" evidence="4">
    <location>
        <position position="1"/>
    </location>
</feature>
<gene>
    <name evidence="4" type="ORF">BSL78_08386</name>
</gene>
<dbReference type="PROSITE" id="PS50026">
    <property type="entry name" value="EGF_3"/>
    <property type="match status" value="1"/>
</dbReference>
<keyword evidence="5" id="KW-1185">Reference proteome</keyword>
<sequence>FQLQHCSTGNNVCHENVSTCSDIKEMNGYECSCKDGFIDQDSVPGMFCIEEVDQGAVGGRYATVVGLALAVLFVAIILLSCIILLAKRIVKTKAEMTMDIPLSELPVHLTSKRRLTDFVPYPAGAKGTDEVDGYPTPDYPADGYADENGRKVKSRVMGDAVENVSYIPFQGGDDILLQAGTREEAIIGLAKLQADRSQSLTFIFNVHDYELSIVNNSVTGRHTLILE</sequence>
<keyword evidence="2" id="KW-0812">Transmembrane</keyword>
<dbReference type="InterPro" id="IPR000742">
    <property type="entry name" value="EGF"/>
</dbReference>
<name>A0A2G8L359_STIJA</name>
<evidence type="ECO:0000256" key="1">
    <source>
        <dbReference type="PROSITE-ProRule" id="PRU00076"/>
    </source>
</evidence>
<dbReference type="Gene3D" id="2.10.25.10">
    <property type="entry name" value="Laminin"/>
    <property type="match status" value="1"/>
</dbReference>
<evidence type="ECO:0000313" key="5">
    <source>
        <dbReference type="Proteomes" id="UP000230750"/>
    </source>
</evidence>
<dbReference type="SMART" id="SM00181">
    <property type="entry name" value="EGF"/>
    <property type="match status" value="1"/>
</dbReference>
<feature type="transmembrane region" description="Helical" evidence="2">
    <location>
        <begin position="61"/>
        <end position="86"/>
    </location>
</feature>
<keyword evidence="2" id="KW-1133">Transmembrane helix</keyword>
<evidence type="ECO:0000313" key="4">
    <source>
        <dbReference type="EMBL" id="PIK54691.1"/>
    </source>
</evidence>
<dbReference type="AlphaFoldDB" id="A0A2G8L359"/>
<proteinExistence type="predicted"/>
<reference evidence="4 5" key="1">
    <citation type="journal article" date="2017" name="PLoS Biol.">
        <title>The sea cucumber genome provides insights into morphological evolution and visceral regeneration.</title>
        <authorList>
            <person name="Zhang X."/>
            <person name="Sun L."/>
            <person name="Yuan J."/>
            <person name="Sun Y."/>
            <person name="Gao Y."/>
            <person name="Zhang L."/>
            <person name="Li S."/>
            <person name="Dai H."/>
            <person name="Hamel J.F."/>
            <person name="Liu C."/>
            <person name="Yu Y."/>
            <person name="Liu S."/>
            <person name="Lin W."/>
            <person name="Guo K."/>
            <person name="Jin S."/>
            <person name="Xu P."/>
            <person name="Storey K.B."/>
            <person name="Huan P."/>
            <person name="Zhang T."/>
            <person name="Zhou Y."/>
            <person name="Zhang J."/>
            <person name="Lin C."/>
            <person name="Li X."/>
            <person name="Xing L."/>
            <person name="Huo D."/>
            <person name="Sun M."/>
            <person name="Wang L."/>
            <person name="Mercier A."/>
            <person name="Li F."/>
            <person name="Yang H."/>
            <person name="Xiang J."/>
        </authorList>
    </citation>
    <scope>NUCLEOTIDE SEQUENCE [LARGE SCALE GENOMIC DNA]</scope>
    <source>
        <strain evidence="4">Shaxun</strain>
        <tissue evidence="4">Muscle</tissue>
    </source>
</reference>
<organism evidence="4 5">
    <name type="scientific">Stichopus japonicus</name>
    <name type="common">Sea cucumber</name>
    <dbReference type="NCBI Taxonomy" id="307972"/>
    <lineage>
        <taxon>Eukaryota</taxon>
        <taxon>Metazoa</taxon>
        <taxon>Echinodermata</taxon>
        <taxon>Eleutherozoa</taxon>
        <taxon>Echinozoa</taxon>
        <taxon>Holothuroidea</taxon>
        <taxon>Aspidochirotacea</taxon>
        <taxon>Aspidochirotida</taxon>
        <taxon>Stichopodidae</taxon>
        <taxon>Apostichopus</taxon>
    </lineage>
</organism>
<comment type="caution">
    <text evidence="4">The sequence shown here is derived from an EMBL/GenBank/DDBJ whole genome shotgun (WGS) entry which is preliminary data.</text>
</comment>
<evidence type="ECO:0000259" key="3">
    <source>
        <dbReference type="PROSITE" id="PS50026"/>
    </source>
</evidence>
<accession>A0A2G8L359</accession>
<evidence type="ECO:0000256" key="2">
    <source>
        <dbReference type="SAM" id="Phobius"/>
    </source>
</evidence>
<dbReference type="Proteomes" id="UP000230750">
    <property type="component" value="Unassembled WGS sequence"/>
</dbReference>
<feature type="domain" description="EGF-like" evidence="3">
    <location>
        <begin position="2"/>
        <end position="43"/>
    </location>
</feature>
<keyword evidence="2" id="KW-0472">Membrane</keyword>
<protein>
    <recommendedName>
        <fullName evidence="3">EGF-like domain-containing protein</fullName>
    </recommendedName>
</protein>
<keyword evidence="1" id="KW-0245">EGF-like domain</keyword>